<dbReference type="AlphaFoldDB" id="E9CWP2"/>
<name>E9CWP2_COCPS</name>
<sequence>MARRSAPPLIVTAPPSKSGEFRSGKRGIRRDRAEGAAHWQRTFPRRRKGKN</sequence>
<reference evidence="3" key="2">
    <citation type="submission" date="2010-03" db="EMBL/GenBank/DDBJ databases">
        <title>The genome sequence of Coccidioides posadasii strain Silveira.</title>
        <authorList>
            <consortium name="The Broad Institute Genome Sequencing Center for Infectious Disease"/>
            <person name="Neafsey D."/>
            <person name="Orbach M."/>
            <person name="Henn M.R."/>
            <person name="Cole G.T."/>
            <person name="Galgiani J."/>
            <person name="Gardner M.J."/>
            <person name="Kirkland T.N."/>
            <person name="Taylor J.W."/>
            <person name="Young S.K."/>
            <person name="Zeng Q."/>
            <person name="Koehrsen M."/>
            <person name="Alvarado L."/>
            <person name="Berlin A."/>
            <person name="Borenstein D."/>
            <person name="Chapman S.B."/>
            <person name="Chen Z."/>
            <person name="Engels R."/>
            <person name="Freedman E."/>
            <person name="Gellesch M."/>
            <person name="Goldberg J."/>
            <person name="Griggs A."/>
            <person name="Gujja S."/>
            <person name="Heilman E."/>
            <person name="Heiman D."/>
            <person name="Howarth C."/>
            <person name="Jen D."/>
            <person name="Larson L."/>
            <person name="Mehta T."/>
            <person name="Neiman D."/>
            <person name="Park D."/>
            <person name="Pearson M."/>
            <person name="Richards J."/>
            <person name="Roberts A."/>
            <person name="Saif S."/>
            <person name="Shea T."/>
            <person name="Shenoy N."/>
            <person name="Sisk P."/>
            <person name="Stolte C."/>
            <person name="Sykes S."/>
            <person name="Walk T."/>
            <person name="White J."/>
            <person name="Yandava C."/>
            <person name="Haas B."/>
            <person name="Nusbaum C."/>
            <person name="Birren B."/>
        </authorList>
    </citation>
    <scope>NUCLEOTIDE SEQUENCE [LARGE SCALE GENOMIC DNA]</scope>
    <source>
        <strain evidence="3">RMSCC 757 / Silveira</strain>
    </source>
</reference>
<dbReference type="VEuPathDB" id="FungiDB:CPSG_01875"/>
<dbReference type="EMBL" id="GL636487">
    <property type="protein sequence ID" value="EFW21718.1"/>
    <property type="molecule type" value="Genomic_DNA"/>
</dbReference>
<keyword evidence="3" id="KW-1185">Reference proteome</keyword>
<evidence type="ECO:0000313" key="3">
    <source>
        <dbReference type="Proteomes" id="UP000002497"/>
    </source>
</evidence>
<organism evidence="3">
    <name type="scientific">Coccidioides posadasii (strain RMSCC 757 / Silveira)</name>
    <name type="common">Valley fever fungus</name>
    <dbReference type="NCBI Taxonomy" id="443226"/>
    <lineage>
        <taxon>Eukaryota</taxon>
        <taxon>Fungi</taxon>
        <taxon>Dikarya</taxon>
        <taxon>Ascomycota</taxon>
        <taxon>Pezizomycotina</taxon>
        <taxon>Eurotiomycetes</taxon>
        <taxon>Eurotiomycetidae</taxon>
        <taxon>Onygenales</taxon>
        <taxon>Onygenaceae</taxon>
        <taxon>Coccidioides</taxon>
    </lineage>
</organism>
<evidence type="ECO:0000256" key="1">
    <source>
        <dbReference type="SAM" id="MobiDB-lite"/>
    </source>
</evidence>
<dbReference type="HOGENOM" id="CLU_3106211_0_0_1"/>
<accession>E9CWP2</accession>
<gene>
    <name evidence="2" type="ORF">CPSG_01875</name>
</gene>
<proteinExistence type="predicted"/>
<protein>
    <submittedName>
        <fullName evidence="2">Predicted protein</fullName>
    </submittedName>
</protein>
<evidence type="ECO:0000313" key="2">
    <source>
        <dbReference type="EMBL" id="EFW21718.1"/>
    </source>
</evidence>
<reference evidence="3" key="1">
    <citation type="journal article" date="2010" name="Genome Res.">
        <title>Population genomic sequencing of Coccidioides fungi reveals recent hybridization and transposon control.</title>
        <authorList>
            <person name="Neafsey D.E."/>
            <person name="Barker B.M."/>
            <person name="Sharpton T.J."/>
            <person name="Stajich J.E."/>
            <person name="Park D.J."/>
            <person name="Whiston E."/>
            <person name="Hung C.-Y."/>
            <person name="McMahan C."/>
            <person name="White J."/>
            <person name="Sykes S."/>
            <person name="Heiman D."/>
            <person name="Young S."/>
            <person name="Zeng Q."/>
            <person name="Abouelleil A."/>
            <person name="Aftuck L."/>
            <person name="Bessette D."/>
            <person name="Brown A."/>
            <person name="FitzGerald M."/>
            <person name="Lui A."/>
            <person name="Macdonald J.P."/>
            <person name="Priest M."/>
            <person name="Orbach M.J."/>
            <person name="Galgiani J.N."/>
            <person name="Kirkland T.N."/>
            <person name="Cole G.T."/>
            <person name="Birren B.W."/>
            <person name="Henn M.R."/>
            <person name="Taylor J.W."/>
            <person name="Rounsley S.D."/>
        </authorList>
    </citation>
    <scope>NUCLEOTIDE SEQUENCE [LARGE SCALE GENOMIC DNA]</scope>
    <source>
        <strain evidence="3">RMSCC 757 / Silveira</strain>
    </source>
</reference>
<dbReference type="Proteomes" id="UP000002497">
    <property type="component" value="Unassembled WGS sequence"/>
</dbReference>
<feature type="region of interest" description="Disordered" evidence="1">
    <location>
        <begin position="1"/>
        <end position="51"/>
    </location>
</feature>